<dbReference type="PANTHER" id="PTHR44591">
    <property type="entry name" value="STRESS RESPONSE REGULATOR PROTEIN 1"/>
    <property type="match status" value="1"/>
</dbReference>
<gene>
    <name evidence="5" type="ORF">GPICK_04800</name>
</gene>
<accession>A0A0B5B895</accession>
<dbReference type="GO" id="GO:0000160">
    <property type="term" value="P:phosphorelay signal transduction system"/>
    <property type="evidence" value="ECO:0007669"/>
    <property type="project" value="UniProtKB-KW"/>
</dbReference>
<dbReference type="STRING" id="345632.GPICK_04800"/>
<evidence type="ECO:0000313" key="6">
    <source>
        <dbReference type="Proteomes" id="UP000057609"/>
    </source>
</evidence>
<organism evidence="5 6">
    <name type="scientific">Geobacter pickeringii</name>
    <dbReference type="NCBI Taxonomy" id="345632"/>
    <lineage>
        <taxon>Bacteria</taxon>
        <taxon>Pseudomonadati</taxon>
        <taxon>Thermodesulfobacteriota</taxon>
        <taxon>Desulfuromonadia</taxon>
        <taxon>Geobacterales</taxon>
        <taxon>Geobacteraceae</taxon>
        <taxon>Geobacter</taxon>
    </lineage>
</organism>
<dbReference type="OrthoDB" id="9788090at2"/>
<evidence type="ECO:0000256" key="3">
    <source>
        <dbReference type="PROSITE-ProRule" id="PRU00169"/>
    </source>
</evidence>
<dbReference type="PROSITE" id="PS50110">
    <property type="entry name" value="RESPONSE_REGULATORY"/>
    <property type="match status" value="1"/>
</dbReference>
<dbReference type="AlphaFoldDB" id="A0A0B5B895"/>
<protein>
    <submittedName>
        <fullName evidence="5">Chemotaxis protein CheY</fullName>
    </submittedName>
</protein>
<dbReference type="Gene3D" id="3.40.50.2300">
    <property type="match status" value="1"/>
</dbReference>
<feature type="modified residue" description="4-aspartylphosphate" evidence="3">
    <location>
        <position position="57"/>
    </location>
</feature>
<evidence type="ECO:0000313" key="5">
    <source>
        <dbReference type="EMBL" id="AJE02777.1"/>
    </source>
</evidence>
<keyword evidence="2" id="KW-0902">Two-component regulatory system</keyword>
<dbReference type="KEGG" id="gpi:GPICK_04800"/>
<dbReference type="RefSeq" id="WP_039740945.1">
    <property type="nucleotide sequence ID" value="NZ_CP009788.1"/>
</dbReference>
<name>A0A0B5B895_9BACT</name>
<dbReference type="Pfam" id="PF00072">
    <property type="entry name" value="Response_reg"/>
    <property type="match status" value="1"/>
</dbReference>
<dbReference type="SUPFAM" id="SSF52172">
    <property type="entry name" value="CheY-like"/>
    <property type="match status" value="1"/>
</dbReference>
<dbReference type="EMBL" id="CP009788">
    <property type="protein sequence ID" value="AJE02777.1"/>
    <property type="molecule type" value="Genomic_DNA"/>
</dbReference>
<dbReference type="PANTHER" id="PTHR44591:SF14">
    <property type="entry name" value="PROTEIN PILG"/>
    <property type="match status" value="1"/>
</dbReference>
<dbReference type="HOGENOM" id="CLU_000445_69_8_7"/>
<dbReference type="SMART" id="SM00448">
    <property type="entry name" value="REC"/>
    <property type="match status" value="1"/>
</dbReference>
<proteinExistence type="predicted"/>
<evidence type="ECO:0000259" key="4">
    <source>
        <dbReference type="PROSITE" id="PS50110"/>
    </source>
</evidence>
<dbReference type="InterPro" id="IPR001789">
    <property type="entry name" value="Sig_transdc_resp-reg_receiver"/>
</dbReference>
<dbReference type="InterPro" id="IPR050595">
    <property type="entry name" value="Bact_response_regulator"/>
</dbReference>
<sequence length="126" mass="13352">MNAKIVLICDDEEGMRRYLKKMLEAAGLAVETFACGASLLRRIEGGSPGDAGLLLQDMMLPDTDGISILKRVRELRPALPVVLMTAYANGEAAAAARTGGACDFLSKPFTREAILEVIRSTVGPAG</sequence>
<dbReference type="InterPro" id="IPR011006">
    <property type="entry name" value="CheY-like_superfamily"/>
</dbReference>
<keyword evidence="1 3" id="KW-0597">Phosphoprotein</keyword>
<keyword evidence="6" id="KW-1185">Reference proteome</keyword>
<reference evidence="5 6" key="1">
    <citation type="journal article" date="2015" name="Genome Announc.">
        <title>Complete Genome of Geobacter pickeringii G13T, a Metal-Reducing Isolate from Sedimentary Kaolin Deposits.</title>
        <authorList>
            <person name="Badalamenti J.P."/>
            <person name="Bond D.R."/>
        </authorList>
    </citation>
    <scope>NUCLEOTIDE SEQUENCE [LARGE SCALE GENOMIC DNA]</scope>
    <source>
        <strain evidence="5 6">G13</strain>
    </source>
</reference>
<evidence type="ECO:0000256" key="1">
    <source>
        <dbReference type="ARBA" id="ARBA00022553"/>
    </source>
</evidence>
<feature type="domain" description="Response regulatory" evidence="4">
    <location>
        <begin position="5"/>
        <end position="122"/>
    </location>
</feature>
<dbReference type="Proteomes" id="UP000057609">
    <property type="component" value="Chromosome"/>
</dbReference>
<evidence type="ECO:0000256" key="2">
    <source>
        <dbReference type="ARBA" id="ARBA00023012"/>
    </source>
</evidence>